<dbReference type="PANTHER" id="PTHR21621:SF0">
    <property type="entry name" value="BETA-CITRYLGLUTAMATE SYNTHASE B-RELATED"/>
    <property type="match status" value="1"/>
</dbReference>
<dbReference type="Pfam" id="PF18030">
    <property type="entry name" value="Rimk_N"/>
    <property type="match status" value="1"/>
</dbReference>
<dbReference type="InterPro" id="IPR013815">
    <property type="entry name" value="ATP_grasp_subdomain_1"/>
</dbReference>
<sequence>MKIAVLSRAPQSYSTQRLRAAAQQRGHNVKVLNTLRFAIDLTAEAPDLFFRGKQLSEYDAILPRIGNSITYFGTAVVRQFEQMDVYTPNTAAGISSARDKLRANQILSRHNIAMPPTAFVRNRADVRPAIERVGGAPVVIKLLEGTQGIGVILAPQVKVAEAIIETLHSTNQNVLIQKFIAESRGRDIRALVVGDRVVAAMRRVAEGDEFRSNVHRGGRVEPVALDPVYEQTAVRSAQIMGLRVAGVDMLESDDGPLVMEVNSSPGLQGIEAATNLDVAGAIVDYIANQVAFPDIDVRQRLSVSTGYGVAELGFPSGSEQVGMKLGDLGLWDRDITVLTLHRGVSVIPNPRKHVVLEAEDRLLCFGKLEEMRTMIPEKRRRRPRVRRLPKVPLGDQ</sequence>
<evidence type="ECO:0000256" key="6">
    <source>
        <dbReference type="ARBA" id="ARBA00022840"/>
    </source>
</evidence>
<evidence type="ECO:0000256" key="9">
    <source>
        <dbReference type="ARBA" id="ARBA00023211"/>
    </source>
</evidence>
<dbReference type="Gene3D" id="3.30.1490.20">
    <property type="entry name" value="ATP-grasp fold, A domain"/>
    <property type="match status" value="1"/>
</dbReference>
<dbReference type="FunFam" id="3.30.470.20:FF:000058">
    <property type="entry name" value="Alpha-aminoadipate--LysW ligase LysX protein"/>
    <property type="match status" value="1"/>
</dbReference>
<dbReference type="Pfam" id="PF02080">
    <property type="entry name" value="TrkA_C"/>
    <property type="match status" value="1"/>
</dbReference>
<dbReference type="GO" id="GO:0006813">
    <property type="term" value="P:potassium ion transport"/>
    <property type="evidence" value="ECO:0007669"/>
    <property type="project" value="InterPro"/>
</dbReference>
<dbReference type="GO" id="GO:0005737">
    <property type="term" value="C:cytoplasm"/>
    <property type="evidence" value="ECO:0007669"/>
    <property type="project" value="TreeGrafter"/>
</dbReference>
<dbReference type="AlphaFoldDB" id="A0A1R4IWC9"/>
<comment type="cofactor">
    <cofactor evidence="2">
        <name>Mg(2+)</name>
        <dbReference type="ChEBI" id="CHEBI:18420"/>
    </cofactor>
</comment>
<evidence type="ECO:0000256" key="1">
    <source>
        <dbReference type="ARBA" id="ARBA00001936"/>
    </source>
</evidence>
<dbReference type="PROSITE" id="PS51202">
    <property type="entry name" value="RCK_C"/>
    <property type="match status" value="1"/>
</dbReference>
<evidence type="ECO:0000256" key="7">
    <source>
        <dbReference type="ARBA" id="ARBA00022842"/>
    </source>
</evidence>
<comment type="cofactor">
    <cofactor evidence="1">
        <name>Mn(2+)</name>
        <dbReference type="ChEBI" id="CHEBI:29035"/>
    </cofactor>
</comment>
<keyword evidence="13" id="KW-0808">Transferase</keyword>
<dbReference type="PANTHER" id="PTHR21621">
    <property type="entry name" value="RIBOSOMAL PROTEIN S6 MODIFICATION PROTEIN"/>
    <property type="match status" value="1"/>
</dbReference>
<keyword evidence="9" id="KW-0464">Manganese</keyword>
<dbReference type="GO" id="GO:0016740">
    <property type="term" value="F:transferase activity"/>
    <property type="evidence" value="ECO:0007669"/>
    <property type="project" value="UniProtKB-KW"/>
</dbReference>
<dbReference type="InterPro" id="IPR011761">
    <property type="entry name" value="ATP-grasp"/>
</dbReference>
<evidence type="ECO:0000256" key="8">
    <source>
        <dbReference type="ARBA" id="ARBA00022917"/>
    </source>
</evidence>
<evidence type="ECO:0000256" key="10">
    <source>
        <dbReference type="PROSITE-ProRule" id="PRU00409"/>
    </source>
</evidence>
<dbReference type="InterPro" id="IPR013651">
    <property type="entry name" value="ATP-grasp_RimK-type"/>
</dbReference>
<evidence type="ECO:0000259" key="12">
    <source>
        <dbReference type="PROSITE" id="PS51202"/>
    </source>
</evidence>
<dbReference type="GO" id="GO:0008324">
    <property type="term" value="F:monoatomic cation transmembrane transporter activity"/>
    <property type="evidence" value="ECO:0007669"/>
    <property type="project" value="InterPro"/>
</dbReference>
<dbReference type="PROSITE" id="PS50975">
    <property type="entry name" value="ATP_GRASP"/>
    <property type="match status" value="1"/>
</dbReference>
<dbReference type="RefSeq" id="WP_087130192.1">
    <property type="nucleotide sequence ID" value="NZ_FUKO01000012.1"/>
</dbReference>
<dbReference type="Proteomes" id="UP000196320">
    <property type="component" value="Unassembled WGS sequence"/>
</dbReference>
<dbReference type="Gene3D" id="3.40.50.20">
    <property type="match status" value="1"/>
</dbReference>
<evidence type="ECO:0000259" key="11">
    <source>
        <dbReference type="PROSITE" id="PS50975"/>
    </source>
</evidence>
<dbReference type="GO" id="GO:0005524">
    <property type="term" value="F:ATP binding"/>
    <property type="evidence" value="ECO:0007669"/>
    <property type="project" value="UniProtKB-UniRule"/>
</dbReference>
<dbReference type="GO" id="GO:0018169">
    <property type="term" value="F:ribosomal S6-glutamic acid ligase activity"/>
    <property type="evidence" value="ECO:0007669"/>
    <property type="project" value="TreeGrafter"/>
</dbReference>
<evidence type="ECO:0000256" key="2">
    <source>
        <dbReference type="ARBA" id="ARBA00001946"/>
    </source>
</evidence>
<evidence type="ECO:0000256" key="4">
    <source>
        <dbReference type="ARBA" id="ARBA00022723"/>
    </source>
</evidence>
<dbReference type="GO" id="GO:0006412">
    <property type="term" value="P:translation"/>
    <property type="evidence" value="ECO:0007669"/>
    <property type="project" value="UniProtKB-KW"/>
</dbReference>
<feature type="domain" description="ATP-grasp" evidence="11">
    <location>
        <begin position="104"/>
        <end position="287"/>
    </location>
</feature>
<dbReference type="Gene3D" id="3.30.470.20">
    <property type="entry name" value="ATP-grasp fold, B domain"/>
    <property type="match status" value="1"/>
</dbReference>
<evidence type="ECO:0000256" key="3">
    <source>
        <dbReference type="ARBA" id="ARBA00022598"/>
    </source>
</evidence>
<dbReference type="InterPro" id="IPR004666">
    <property type="entry name" value="Rp_bS6_RimK/Lys_biosynth_LsyX"/>
</dbReference>
<dbReference type="Pfam" id="PF08443">
    <property type="entry name" value="RimK"/>
    <property type="match status" value="1"/>
</dbReference>
<feature type="domain" description="RCK C-terminal" evidence="12">
    <location>
        <begin position="296"/>
        <end position="380"/>
    </location>
</feature>
<dbReference type="SUPFAM" id="SSF116726">
    <property type="entry name" value="TrkA C-terminal domain-like"/>
    <property type="match status" value="1"/>
</dbReference>
<dbReference type="InterPro" id="IPR041107">
    <property type="entry name" value="Rimk_N"/>
</dbReference>
<keyword evidence="7" id="KW-0460">Magnesium</keyword>
<dbReference type="OrthoDB" id="3865600at2"/>
<dbReference type="Gene3D" id="3.30.70.1450">
    <property type="entry name" value="Regulator of K+ conductance, C-terminal domain"/>
    <property type="match status" value="1"/>
</dbReference>
<protein>
    <submittedName>
        <fullName evidence="13">Ribosomal protein S6 glutaminyl transferase</fullName>
    </submittedName>
</protein>
<keyword evidence="14" id="KW-1185">Reference proteome</keyword>
<proteinExistence type="predicted"/>
<keyword evidence="6 10" id="KW-0067">ATP-binding</keyword>
<reference evidence="13 14" key="1">
    <citation type="submission" date="2017-02" db="EMBL/GenBank/DDBJ databases">
        <authorList>
            <person name="Peterson S.W."/>
        </authorList>
    </citation>
    <scope>NUCLEOTIDE SEQUENCE [LARGE SCALE GENOMIC DNA]</scope>
    <source>
        <strain evidence="13 14">B Mb 05.01</strain>
    </source>
</reference>
<dbReference type="SUPFAM" id="SSF56059">
    <property type="entry name" value="Glutathione synthetase ATP-binding domain-like"/>
    <property type="match status" value="1"/>
</dbReference>
<gene>
    <name evidence="13" type="ORF">FM104_04115</name>
</gene>
<keyword evidence="4" id="KW-0479">Metal-binding</keyword>
<keyword evidence="5 10" id="KW-0547">Nucleotide-binding</keyword>
<dbReference type="EMBL" id="FUKO01000012">
    <property type="protein sequence ID" value="SJN23633.1"/>
    <property type="molecule type" value="Genomic_DNA"/>
</dbReference>
<dbReference type="GO" id="GO:0009432">
    <property type="term" value="P:SOS response"/>
    <property type="evidence" value="ECO:0007669"/>
    <property type="project" value="TreeGrafter"/>
</dbReference>
<organism evidence="13 14">
    <name type="scientific">Microbacterium esteraromaticum</name>
    <dbReference type="NCBI Taxonomy" id="57043"/>
    <lineage>
        <taxon>Bacteria</taxon>
        <taxon>Bacillati</taxon>
        <taxon>Actinomycetota</taxon>
        <taxon>Actinomycetes</taxon>
        <taxon>Micrococcales</taxon>
        <taxon>Microbacteriaceae</taxon>
        <taxon>Microbacterium</taxon>
    </lineage>
</organism>
<name>A0A1R4IWC9_9MICO</name>
<dbReference type="NCBIfam" id="TIGR00768">
    <property type="entry name" value="rimK_fam"/>
    <property type="match status" value="1"/>
</dbReference>
<keyword evidence="8" id="KW-0648">Protein biosynthesis</keyword>
<keyword evidence="3" id="KW-0436">Ligase</keyword>
<accession>A0A1R4IWC9</accession>
<evidence type="ECO:0000256" key="5">
    <source>
        <dbReference type="ARBA" id="ARBA00022741"/>
    </source>
</evidence>
<dbReference type="InterPro" id="IPR006037">
    <property type="entry name" value="RCK_C"/>
</dbReference>
<dbReference type="GO" id="GO:0046872">
    <property type="term" value="F:metal ion binding"/>
    <property type="evidence" value="ECO:0007669"/>
    <property type="project" value="UniProtKB-KW"/>
</dbReference>
<dbReference type="InterPro" id="IPR036721">
    <property type="entry name" value="RCK_C_sf"/>
</dbReference>
<evidence type="ECO:0000313" key="13">
    <source>
        <dbReference type="EMBL" id="SJN23633.1"/>
    </source>
</evidence>
<evidence type="ECO:0000313" key="14">
    <source>
        <dbReference type="Proteomes" id="UP000196320"/>
    </source>
</evidence>